<dbReference type="EMBL" id="JBBWRZ010000013">
    <property type="protein sequence ID" value="KAK8223852.1"/>
    <property type="molecule type" value="Genomic_DNA"/>
</dbReference>
<protein>
    <submittedName>
        <fullName evidence="1">Uncharacterized protein</fullName>
    </submittedName>
</protein>
<keyword evidence="2" id="KW-1185">Reference proteome</keyword>
<organism evidence="1 2">
    <name type="scientific">Phyllosticta capitalensis</name>
    <dbReference type="NCBI Taxonomy" id="121624"/>
    <lineage>
        <taxon>Eukaryota</taxon>
        <taxon>Fungi</taxon>
        <taxon>Dikarya</taxon>
        <taxon>Ascomycota</taxon>
        <taxon>Pezizomycotina</taxon>
        <taxon>Dothideomycetes</taxon>
        <taxon>Dothideomycetes incertae sedis</taxon>
        <taxon>Botryosphaeriales</taxon>
        <taxon>Phyllostictaceae</taxon>
        <taxon>Phyllosticta</taxon>
    </lineage>
</organism>
<evidence type="ECO:0000313" key="2">
    <source>
        <dbReference type="Proteomes" id="UP001492380"/>
    </source>
</evidence>
<proteinExistence type="predicted"/>
<name>A0ABR1YAG2_9PEZI</name>
<evidence type="ECO:0000313" key="1">
    <source>
        <dbReference type="EMBL" id="KAK8223852.1"/>
    </source>
</evidence>
<sequence>MGFGPHTRPCSKLPSRVEQRADYCLLLVARACNWEASTGARRASACLVVGGFLFCGEGMRFGVWMLVSSLGIVNFGGGGTHAPTVFVSFQKAASPNPPQSVTKEISTPRFHAQVARHMASVQIITKSRFLRTESVQTLLAALGLVSQHSDSLLPVSKRGST</sequence>
<reference evidence="1 2" key="1">
    <citation type="submission" date="2024-04" db="EMBL/GenBank/DDBJ databases">
        <title>Phyllosticta paracitricarpa is synonymous to the EU quarantine fungus P. citricarpa based on phylogenomic analyses.</title>
        <authorList>
            <consortium name="Lawrence Berkeley National Laboratory"/>
            <person name="Van Ingen-Buijs V.A."/>
            <person name="Van Westerhoven A.C."/>
            <person name="Haridas S."/>
            <person name="Skiadas P."/>
            <person name="Martin F."/>
            <person name="Groenewald J.Z."/>
            <person name="Crous P.W."/>
            <person name="Seidl M.F."/>
        </authorList>
    </citation>
    <scope>NUCLEOTIDE SEQUENCE [LARGE SCALE GENOMIC DNA]</scope>
    <source>
        <strain evidence="1 2">CBS 123374</strain>
    </source>
</reference>
<gene>
    <name evidence="1" type="ORF">HDK90DRAFT_105834</name>
</gene>
<accession>A0ABR1YAG2</accession>
<comment type="caution">
    <text evidence="1">The sequence shown here is derived from an EMBL/GenBank/DDBJ whole genome shotgun (WGS) entry which is preliminary data.</text>
</comment>
<dbReference type="Proteomes" id="UP001492380">
    <property type="component" value="Unassembled WGS sequence"/>
</dbReference>